<protein>
    <submittedName>
        <fullName evidence="8">Site-specific integrase</fullName>
    </submittedName>
</protein>
<dbReference type="Gene3D" id="1.10.443.10">
    <property type="entry name" value="Intergrase catalytic core"/>
    <property type="match status" value="1"/>
</dbReference>
<dbReference type="SUPFAM" id="SSF56349">
    <property type="entry name" value="DNA breaking-rejoining enzymes"/>
    <property type="match status" value="1"/>
</dbReference>
<reference evidence="8 9" key="1">
    <citation type="submission" date="2019-01" db="EMBL/GenBank/DDBJ databases">
        <title>Draft genome sequences of the type strains of six Macrococcus species.</title>
        <authorList>
            <person name="Mazhar S."/>
            <person name="Altermann E."/>
            <person name="Hill C."/>
            <person name="Mcauliffe O."/>
        </authorList>
    </citation>
    <scope>NUCLEOTIDE SEQUENCE [LARGE SCALE GENOMIC DNA]</scope>
    <source>
        <strain evidence="8 9">CCM4811</strain>
    </source>
</reference>
<evidence type="ECO:0000256" key="2">
    <source>
        <dbReference type="ARBA" id="ARBA00022908"/>
    </source>
</evidence>
<name>A0A4R6BD18_9STAP</name>
<keyword evidence="4" id="KW-0233">DNA recombination</keyword>
<dbReference type="Pfam" id="PF14659">
    <property type="entry name" value="Phage_int_SAM_3"/>
    <property type="match status" value="1"/>
</dbReference>
<keyword evidence="9" id="KW-1185">Reference proteome</keyword>
<dbReference type="AlphaFoldDB" id="A0A4R6BD18"/>
<gene>
    <name evidence="8" type="ORF">ERX27_07670</name>
</gene>
<feature type="domain" description="Tyr recombinase" evidence="6">
    <location>
        <begin position="159"/>
        <end position="334"/>
    </location>
</feature>
<sequence length="347" mass="40206">MKITKRGSKWQYDFRYDGERFRGGGYSSKRDAQYAGNEKYNQLSSNIRLDRELTFADYFKKWIETNRYHTVTPKTYKSYKSALKHIEDHSIGSVRLKDLTRHKFQEFINEYAKSHAKETIKKFKGYCNACFESAVFEGLMIKNVNHNITYTPGTASKHEDTKFIQMKDYEKVKAQLKKSKSQSSLFLFVMLITGARFSGAAALKREHIDELKSTIFIDEHKTELSPRTLSIPREDLRHVIQGINNIPVQSDGKVFKLSYEAVNKQMKRVCTQLNIDEVTSHALRHTHCSYLFAKGLSIEYISRRLGHANVATTREIYQHMFKETYIDEDAKAMEVLGSMGKKKKTAG</sequence>
<dbReference type="PANTHER" id="PTHR30349:SF64">
    <property type="entry name" value="PROPHAGE INTEGRASE INTD-RELATED"/>
    <property type="match status" value="1"/>
</dbReference>
<dbReference type="Pfam" id="PF00589">
    <property type="entry name" value="Phage_integrase"/>
    <property type="match status" value="1"/>
</dbReference>
<evidence type="ECO:0000313" key="8">
    <source>
        <dbReference type="EMBL" id="TDL96724.1"/>
    </source>
</evidence>
<proteinExistence type="inferred from homology"/>
<dbReference type="InterPro" id="IPR044068">
    <property type="entry name" value="CB"/>
</dbReference>
<dbReference type="OrthoDB" id="9803188at2"/>
<dbReference type="InterPro" id="IPR050090">
    <property type="entry name" value="Tyrosine_recombinase_XerCD"/>
</dbReference>
<dbReference type="GO" id="GO:0015074">
    <property type="term" value="P:DNA integration"/>
    <property type="evidence" value="ECO:0007669"/>
    <property type="project" value="UniProtKB-KW"/>
</dbReference>
<keyword evidence="3 5" id="KW-0238">DNA-binding</keyword>
<comment type="similarity">
    <text evidence="1">Belongs to the 'phage' integrase family.</text>
</comment>
<dbReference type="CDD" id="cd01189">
    <property type="entry name" value="INT_ICEBs1_C_like"/>
    <property type="match status" value="1"/>
</dbReference>
<dbReference type="PROSITE" id="PS51900">
    <property type="entry name" value="CB"/>
    <property type="match status" value="1"/>
</dbReference>
<dbReference type="PROSITE" id="PS51898">
    <property type="entry name" value="TYR_RECOMBINASE"/>
    <property type="match status" value="1"/>
</dbReference>
<dbReference type="PANTHER" id="PTHR30349">
    <property type="entry name" value="PHAGE INTEGRASE-RELATED"/>
    <property type="match status" value="1"/>
</dbReference>
<dbReference type="InterPro" id="IPR002104">
    <property type="entry name" value="Integrase_catalytic"/>
</dbReference>
<organism evidence="8 9">
    <name type="scientific">Macrococcus brunensis</name>
    <dbReference type="NCBI Taxonomy" id="198483"/>
    <lineage>
        <taxon>Bacteria</taxon>
        <taxon>Bacillati</taxon>
        <taxon>Bacillota</taxon>
        <taxon>Bacilli</taxon>
        <taxon>Bacillales</taxon>
        <taxon>Staphylococcaceae</taxon>
        <taxon>Macrococcus</taxon>
    </lineage>
</organism>
<feature type="domain" description="Core-binding (CB)" evidence="7">
    <location>
        <begin position="53"/>
        <end position="135"/>
    </location>
</feature>
<evidence type="ECO:0000256" key="4">
    <source>
        <dbReference type="ARBA" id="ARBA00023172"/>
    </source>
</evidence>
<evidence type="ECO:0000259" key="6">
    <source>
        <dbReference type="PROSITE" id="PS51898"/>
    </source>
</evidence>
<dbReference type="InterPro" id="IPR010998">
    <property type="entry name" value="Integrase_recombinase_N"/>
</dbReference>
<dbReference type="InterPro" id="IPR004107">
    <property type="entry name" value="Integrase_SAM-like_N"/>
</dbReference>
<comment type="caution">
    <text evidence="8">The sequence shown here is derived from an EMBL/GenBank/DDBJ whole genome shotgun (WGS) entry which is preliminary data.</text>
</comment>
<dbReference type="RefSeq" id="WP_133432252.1">
    <property type="nucleotide sequence ID" value="NZ_SCWA01000012.1"/>
</dbReference>
<dbReference type="GO" id="GO:0006310">
    <property type="term" value="P:DNA recombination"/>
    <property type="evidence" value="ECO:0007669"/>
    <property type="project" value="UniProtKB-KW"/>
</dbReference>
<evidence type="ECO:0000313" key="9">
    <source>
        <dbReference type="Proteomes" id="UP000295310"/>
    </source>
</evidence>
<keyword evidence="2" id="KW-0229">DNA integration</keyword>
<evidence type="ECO:0000256" key="1">
    <source>
        <dbReference type="ARBA" id="ARBA00008857"/>
    </source>
</evidence>
<evidence type="ECO:0000259" key="7">
    <source>
        <dbReference type="PROSITE" id="PS51900"/>
    </source>
</evidence>
<dbReference type="GO" id="GO:0003677">
    <property type="term" value="F:DNA binding"/>
    <property type="evidence" value="ECO:0007669"/>
    <property type="project" value="UniProtKB-UniRule"/>
</dbReference>
<accession>A0A4R6BD18</accession>
<dbReference type="InterPro" id="IPR013762">
    <property type="entry name" value="Integrase-like_cat_sf"/>
</dbReference>
<dbReference type="EMBL" id="SCWA01000012">
    <property type="protein sequence ID" value="TDL96724.1"/>
    <property type="molecule type" value="Genomic_DNA"/>
</dbReference>
<evidence type="ECO:0000256" key="3">
    <source>
        <dbReference type="ARBA" id="ARBA00023125"/>
    </source>
</evidence>
<dbReference type="InterPro" id="IPR011010">
    <property type="entry name" value="DNA_brk_join_enz"/>
</dbReference>
<dbReference type="Proteomes" id="UP000295310">
    <property type="component" value="Unassembled WGS sequence"/>
</dbReference>
<evidence type="ECO:0000256" key="5">
    <source>
        <dbReference type="PROSITE-ProRule" id="PRU01248"/>
    </source>
</evidence>
<dbReference type="Gene3D" id="1.10.150.130">
    <property type="match status" value="1"/>
</dbReference>